<dbReference type="OrthoDB" id="2559662at2759"/>
<keyword evidence="1" id="KW-1133">Transmembrane helix</keyword>
<organism evidence="2 3">
    <name type="scientific">Fistulina hepatica ATCC 64428</name>
    <dbReference type="NCBI Taxonomy" id="1128425"/>
    <lineage>
        <taxon>Eukaryota</taxon>
        <taxon>Fungi</taxon>
        <taxon>Dikarya</taxon>
        <taxon>Basidiomycota</taxon>
        <taxon>Agaricomycotina</taxon>
        <taxon>Agaricomycetes</taxon>
        <taxon>Agaricomycetidae</taxon>
        <taxon>Agaricales</taxon>
        <taxon>Fistulinaceae</taxon>
        <taxon>Fistulina</taxon>
    </lineage>
</organism>
<evidence type="ECO:0000313" key="3">
    <source>
        <dbReference type="Proteomes" id="UP000054144"/>
    </source>
</evidence>
<sequence length="514" mass="58231">MQRAFGGVEYTILPSSSSGYPQDSRRSRPSFVRRTAKRYTRVLIACTTCFAVYVLIRYIDSGEDLVPKPKPWDPRFSENHSGLPPLYNRYHEYERNLPQHNLDLPPPDGRYAKYIFMANHAWGTGTGWGNVQQEMILNTQLAFLTKRSMVFDNYTWSRDPADYSSFNGKLIPARVPLSTMLSGPMIGAPYGPDSNVPRAVSQEFFRKVCPEPTIIFSEEVKDTLINPTASEVMNAWVKKINSMEDRCIEIEKDSGQLFDIWLLGSKNILDIWDSLSQSPVLRQFGWSPLILSAFETNKKLFEVQVSPVVSMIRHMGSVLPLSSDDPSDTLRGLMTVHIRRGDFEDHCYHLARWAASFNGFNSFDVLPDKFEVPPGGGWGKTTPENEAIYLQRCYPDMNQIVAKIMAVKSELNTSGVGDPIRRLYVMTNGAREWLDELKTALRIAAQAEGWSWDGIATSRDLVLTPEQKYVSQALDMYVGQRAQVMIGNGFSSLTSNVVLQRVARGYDPLTTRFW</sequence>
<feature type="transmembrane region" description="Helical" evidence="1">
    <location>
        <begin position="42"/>
        <end position="59"/>
    </location>
</feature>
<keyword evidence="1" id="KW-0472">Membrane</keyword>
<dbReference type="EMBL" id="KN882063">
    <property type="protein sequence ID" value="KIY44977.1"/>
    <property type="molecule type" value="Genomic_DNA"/>
</dbReference>
<keyword evidence="3" id="KW-1185">Reference proteome</keyword>
<proteinExistence type="predicted"/>
<gene>
    <name evidence="2" type="ORF">FISHEDRAFT_50228</name>
</gene>
<protein>
    <submittedName>
        <fullName evidence="2">Uncharacterized protein</fullName>
    </submittedName>
</protein>
<reference evidence="2 3" key="1">
    <citation type="journal article" date="2015" name="Fungal Genet. Biol.">
        <title>Evolution of novel wood decay mechanisms in Agaricales revealed by the genome sequences of Fistulina hepatica and Cylindrobasidium torrendii.</title>
        <authorList>
            <person name="Floudas D."/>
            <person name="Held B.W."/>
            <person name="Riley R."/>
            <person name="Nagy L.G."/>
            <person name="Koehler G."/>
            <person name="Ransdell A.S."/>
            <person name="Younus H."/>
            <person name="Chow J."/>
            <person name="Chiniquy J."/>
            <person name="Lipzen A."/>
            <person name="Tritt A."/>
            <person name="Sun H."/>
            <person name="Haridas S."/>
            <person name="LaButti K."/>
            <person name="Ohm R.A."/>
            <person name="Kues U."/>
            <person name="Blanchette R.A."/>
            <person name="Grigoriev I.V."/>
            <person name="Minto R.E."/>
            <person name="Hibbett D.S."/>
        </authorList>
    </citation>
    <scope>NUCLEOTIDE SEQUENCE [LARGE SCALE GENOMIC DNA]</scope>
    <source>
        <strain evidence="2 3">ATCC 64428</strain>
    </source>
</reference>
<dbReference type="AlphaFoldDB" id="A0A0D7A1S7"/>
<name>A0A0D7A1S7_9AGAR</name>
<accession>A0A0D7A1S7</accession>
<dbReference type="Gene3D" id="3.40.50.11350">
    <property type="match status" value="1"/>
</dbReference>
<evidence type="ECO:0000256" key="1">
    <source>
        <dbReference type="SAM" id="Phobius"/>
    </source>
</evidence>
<dbReference type="CDD" id="cd11296">
    <property type="entry name" value="O-FucT_like"/>
    <property type="match status" value="1"/>
</dbReference>
<evidence type="ECO:0000313" key="2">
    <source>
        <dbReference type="EMBL" id="KIY44977.1"/>
    </source>
</evidence>
<keyword evidence="1" id="KW-0812">Transmembrane</keyword>
<dbReference type="Proteomes" id="UP000054144">
    <property type="component" value="Unassembled WGS sequence"/>
</dbReference>